<organism evidence="1">
    <name type="scientific">Brassica campestris</name>
    <name type="common">Field mustard</name>
    <dbReference type="NCBI Taxonomy" id="3711"/>
    <lineage>
        <taxon>Eukaryota</taxon>
        <taxon>Viridiplantae</taxon>
        <taxon>Streptophyta</taxon>
        <taxon>Embryophyta</taxon>
        <taxon>Tracheophyta</taxon>
        <taxon>Spermatophyta</taxon>
        <taxon>Magnoliopsida</taxon>
        <taxon>eudicotyledons</taxon>
        <taxon>Gunneridae</taxon>
        <taxon>Pentapetalae</taxon>
        <taxon>rosids</taxon>
        <taxon>malvids</taxon>
        <taxon>Brassicales</taxon>
        <taxon>Brassicaceae</taxon>
        <taxon>Brassiceae</taxon>
        <taxon>Brassica</taxon>
    </lineage>
</organism>
<gene>
    <name evidence="1" type="ORF">BRAA03T11781Z</name>
</gene>
<name>A0A3P6A0C4_BRACM</name>
<evidence type="ECO:0000313" key="1">
    <source>
        <dbReference type="EMBL" id="VDC80563.1"/>
    </source>
</evidence>
<reference evidence="1" key="1">
    <citation type="submission" date="2018-11" db="EMBL/GenBank/DDBJ databases">
        <authorList>
            <consortium name="Genoscope - CEA"/>
            <person name="William W."/>
        </authorList>
    </citation>
    <scope>NUCLEOTIDE SEQUENCE</scope>
</reference>
<dbReference type="EMBL" id="LR031572">
    <property type="protein sequence ID" value="VDC80563.1"/>
    <property type="molecule type" value="Genomic_DNA"/>
</dbReference>
<sequence length="72" mass="8747">MYWHFMWYQDEHHAMFQGAVWGVRYCKLHCTIYSRSWTVLISSHLHCGWTNYHLQIIRDEEDSGSELTNPSR</sequence>
<dbReference type="AlphaFoldDB" id="A0A3P6A0C4"/>
<proteinExistence type="predicted"/>
<protein>
    <submittedName>
        <fullName evidence="1">Uncharacterized protein</fullName>
    </submittedName>
</protein>
<accession>A0A3P6A0C4</accession>